<dbReference type="EMBL" id="JAXAVX010000001">
    <property type="protein sequence ID" value="MDX8150841.1"/>
    <property type="molecule type" value="Genomic_DNA"/>
</dbReference>
<evidence type="ECO:0008006" key="3">
    <source>
        <dbReference type="Google" id="ProtNLM"/>
    </source>
</evidence>
<evidence type="ECO:0000313" key="2">
    <source>
        <dbReference type="Proteomes" id="UP001277761"/>
    </source>
</evidence>
<sequence>MSLVTPANVSRFIGAGRIAFGALMLVAPDRVGGSWLGEAGTTPAAQVALRAVGIRDAVIGMAQIHTAGDPDRGYRWARTASIGDAVDAAATFAAARSLPASGVAGTGVLAVGAAVAGVLTSRAMQRDA</sequence>
<name>A0ABU4VIU0_9ACTN</name>
<comment type="caution">
    <text evidence="1">The sequence shown here is derived from an EMBL/GenBank/DDBJ whole genome shotgun (WGS) entry which is preliminary data.</text>
</comment>
<organism evidence="1 2">
    <name type="scientific">Patulibacter brassicae</name>
    <dbReference type="NCBI Taxonomy" id="1705717"/>
    <lineage>
        <taxon>Bacteria</taxon>
        <taxon>Bacillati</taxon>
        <taxon>Actinomycetota</taxon>
        <taxon>Thermoleophilia</taxon>
        <taxon>Solirubrobacterales</taxon>
        <taxon>Patulibacteraceae</taxon>
        <taxon>Patulibacter</taxon>
    </lineage>
</organism>
<dbReference type="RefSeq" id="WP_319952983.1">
    <property type="nucleotide sequence ID" value="NZ_JAXAVX010000001.1"/>
</dbReference>
<keyword evidence="2" id="KW-1185">Reference proteome</keyword>
<proteinExistence type="predicted"/>
<dbReference type="Proteomes" id="UP001277761">
    <property type="component" value="Unassembled WGS sequence"/>
</dbReference>
<accession>A0ABU4VIU0</accession>
<evidence type="ECO:0000313" key="1">
    <source>
        <dbReference type="EMBL" id="MDX8150841.1"/>
    </source>
</evidence>
<protein>
    <recommendedName>
        <fullName evidence="3">DUF4267 domain-containing protein</fullName>
    </recommendedName>
</protein>
<reference evidence="1 2" key="1">
    <citation type="submission" date="2023-11" db="EMBL/GenBank/DDBJ databases">
        <authorList>
            <person name="Xu M."/>
            <person name="Jiang T."/>
        </authorList>
    </citation>
    <scope>NUCLEOTIDE SEQUENCE [LARGE SCALE GENOMIC DNA]</scope>
    <source>
        <strain evidence="1 2">SD</strain>
    </source>
</reference>
<gene>
    <name evidence="1" type="ORF">SK069_04475</name>
</gene>